<keyword evidence="3" id="KW-0963">Cytoplasm</keyword>
<evidence type="ECO:0000256" key="1">
    <source>
        <dbReference type="ARBA" id="ARBA00004245"/>
    </source>
</evidence>
<evidence type="ECO:0000313" key="11">
    <source>
        <dbReference type="EMBL" id="CAG8570721.1"/>
    </source>
</evidence>
<dbReference type="OrthoDB" id="2130750at2759"/>
<evidence type="ECO:0000256" key="5">
    <source>
        <dbReference type="ARBA" id="ARBA00023017"/>
    </source>
</evidence>
<feature type="compositionally biased region" description="Polar residues" evidence="9">
    <location>
        <begin position="70"/>
        <end position="92"/>
    </location>
</feature>
<dbReference type="GO" id="GO:0000743">
    <property type="term" value="P:nuclear migration involved in conjugation with cellular fusion"/>
    <property type="evidence" value="ECO:0007669"/>
    <property type="project" value="TreeGrafter"/>
</dbReference>
<keyword evidence="4" id="KW-0493">Microtubule</keyword>
<dbReference type="EMBL" id="CAJVPI010000772">
    <property type="protein sequence ID" value="CAG8570721.1"/>
    <property type="molecule type" value="Genomic_DNA"/>
</dbReference>
<comment type="caution">
    <text evidence="11">The sequence shown here is derived from an EMBL/GenBank/DDBJ whole genome shotgun (WGS) entry which is preliminary data.</text>
</comment>
<dbReference type="SMART" id="SM01052">
    <property type="entry name" value="CAP_GLY"/>
    <property type="match status" value="1"/>
</dbReference>
<keyword evidence="6 8" id="KW-0175">Coiled coil</keyword>
<dbReference type="InterPro" id="IPR000938">
    <property type="entry name" value="CAP-Gly_domain"/>
</dbReference>
<reference evidence="11" key="1">
    <citation type="submission" date="2021-06" db="EMBL/GenBank/DDBJ databases">
        <authorList>
            <person name="Kallberg Y."/>
            <person name="Tangrot J."/>
            <person name="Rosling A."/>
        </authorList>
    </citation>
    <scope>NUCLEOTIDE SEQUENCE</scope>
    <source>
        <strain evidence="11">BR232B</strain>
    </source>
</reference>
<keyword evidence="12" id="KW-1185">Reference proteome</keyword>
<feature type="coiled-coil region" evidence="8">
    <location>
        <begin position="251"/>
        <end position="576"/>
    </location>
</feature>
<evidence type="ECO:0000256" key="2">
    <source>
        <dbReference type="ARBA" id="ARBA00011010"/>
    </source>
</evidence>
<evidence type="ECO:0000256" key="6">
    <source>
        <dbReference type="ARBA" id="ARBA00023054"/>
    </source>
</evidence>
<dbReference type="Proteomes" id="UP000789739">
    <property type="component" value="Unassembled WGS sequence"/>
</dbReference>
<dbReference type="GO" id="GO:0005814">
    <property type="term" value="C:centriole"/>
    <property type="evidence" value="ECO:0007669"/>
    <property type="project" value="UniProtKB-SubCell"/>
</dbReference>
<sequence length="1288" mass="146707">MATANLQVGARCEINGSWGVIRFIGVTSFSSGKWVGVELDEPNGKNDGSVKGKKYFECKEKHGVFVRPSQLKTIVGPNSPTQDRSKTPQGDATQFAPAHDPQAATARSRLRSSSIISNSSIPSRINTATTPRSSRGTPSPTGSRANAAHVRTPTSPTFAKRQRLPSEVSNIDMKRMSIMSLSELDDGGEDDTDLMDDTVDEAKEDMVTEELLPKAEVYTTATETTASSLSDPFSLQESSYTREQMVPLKDYEELRLKLKILENKRAEDREKMRETEKMKQEAEQFLSVKPKLQVKLADMQAEMRDLRRQLKEAISEKELFEARYNEVSENMEMMTLDKEVAEERVENLQHEVIQLKEKIEEISVDLNVFKQEGRQKLFHQGDGSDARPAVEVRQLERQNARLKEALVRLRDVTSEQEAELQKKLKAAEKELTSLQDIQVQCDQLKQQLRTADSHIEDLKLQLDDALGAEDMVERLTEKNLAMGEKLEEMKATIEDLEALKELADELEESHIENEKQLQAEIDHKDIQIRDFVKRLEVADETNADYENTINQFRELVANLQSDLEQMRQREASHSSESNDFSSRSQAMLNLNYQLQSTVMKAQAKQIDLELRKLDATQASDNLAYVQAYLPDSFFTNDNDSIRCLLLMKRLVFKSDLIIKQLDQIHNIPEKLNSTVPEELISVCEMRQKLAWFADLSKRFVSFINCCNVETFLKMGQVYQDLVGTERRFVPEELKENDYIGDVQKSIVQLEHLAELYLSSTRVDEGDKFYGFARAIDLNADTISVTLGHVKQAVALACKDEEITVTDGSELFNSDFFQPVQSLFSQAKSSKVVARKLLRRLDDLSGQDFTLKLDLLSQFKSCYLLSVKIANFWQEVRKGISIYINERKGSKEVLQLSGLHHVVYKATEDILGVNEMQIWEGCAKMIQELFQDVGNLNNAASDNDRTEPISKGESPWVIRAKNIKAEVAVNVDMERKLQQAAEEIRELFKELKLKDQSLQENQIKIDLLEKRMETAKKQADLIAELEEQLTETRKQQNVFEKTMENLHADIDSLEQENRQFKSLAKTLEETGRQSSPVNQTFAIPDDEEIEETTMPSDINPIETQRLASQIESLKFAVRYLRAENAHLKGKDAMTVLNLHLLPNKSKDARSDDLFKSMATEAKTLLKDFRAASASPRIIDLSKTTTAHKGWQPRKNMPEYHFHAQQSTMYTLQKRSNELKSKMQQLGKLKKTKTSKGHIGFEPPFVGRIQVPLPESSIPTEMAISRGTLRHDIKLRNAADYEKIHTIFVN</sequence>
<dbReference type="Pfam" id="PF12455">
    <property type="entry name" value="Dynactin"/>
    <property type="match status" value="1"/>
</dbReference>
<keyword evidence="7" id="KW-0206">Cytoskeleton</keyword>
<evidence type="ECO:0000256" key="4">
    <source>
        <dbReference type="ARBA" id="ARBA00022701"/>
    </source>
</evidence>
<dbReference type="PROSITE" id="PS50245">
    <property type="entry name" value="CAP_GLY_2"/>
    <property type="match status" value="1"/>
</dbReference>
<dbReference type="GO" id="GO:0000132">
    <property type="term" value="P:establishment of mitotic spindle orientation"/>
    <property type="evidence" value="ECO:0007669"/>
    <property type="project" value="TreeGrafter"/>
</dbReference>
<evidence type="ECO:0000256" key="3">
    <source>
        <dbReference type="ARBA" id="ARBA00022490"/>
    </source>
</evidence>
<dbReference type="Gene3D" id="2.30.30.190">
    <property type="entry name" value="CAP Gly-rich-like domain"/>
    <property type="match status" value="1"/>
</dbReference>
<dbReference type="GO" id="GO:0051301">
    <property type="term" value="P:cell division"/>
    <property type="evidence" value="ECO:0007669"/>
    <property type="project" value="UniProtKB-KW"/>
</dbReference>
<dbReference type="InterPro" id="IPR022157">
    <property type="entry name" value="Dynactin"/>
</dbReference>
<proteinExistence type="inferred from homology"/>
<keyword evidence="5" id="KW-0243">Dynein</keyword>
<comment type="subcellular location">
    <subcellularLocation>
        <location evidence="1">Cytoplasm</location>
        <location evidence="1">Cytoskeleton</location>
    </subcellularLocation>
</comment>
<feature type="region of interest" description="Disordered" evidence="9">
    <location>
        <begin position="70"/>
        <end position="162"/>
    </location>
</feature>
<dbReference type="GO" id="GO:0030286">
    <property type="term" value="C:dynein complex"/>
    <property type="evidence" value="ECO:0007669"/>
    <property type="project" value="UniProtKB-KW"/>
</dbReference>
<dbReference type="PANTHER" id="PTHR18916">
    <property type="entry name" value="DYNACTIN 1-RELATED MICROTUBULE-BINDING"/>
    <property type="match status" value="1"/>
</dbReference>
<dbReference type="InterPro" id="IPR036859">
    <property type="entry name" value="CAP-Gly_dom_sf"/>
</dbReference>
<dbReference type="PANTHER" id="PTHR18916:SF85">
    <property type="entry name" value="TUBULIN-FOLDING COFACTOR B"/>
    <property type="match status" value="1"/>
</dbReference>
<dbReference type="GO" id="GO:0005874">
    <property type="term" value="C:microtubule"/>
    <property type="evidence" value="ECO:0007669"/>
    <property type="project" value="UniProtKB-KW"/>
</dbReference>
<evidence type="ECO:0000256" key="9">
    <source>
        <dbReference type="SAM" id="MobiDB-lite"/>
    </source>
</evidence>
<accession>A0A9N9BMD5</accession>
<dbReference type="GO" id="GO:0005819">
    <property type="term" value="C:spindle"/>
    <property type="evidence" value="ECO:0007669"/>
    <property type="project" value="UniProtKB-SubCell"/>
</dbReference>
<gene>
    <name evidence="11" type="ORF">PBRASI_LOCUS6084</name>
</gene>
<dbReference type="Pfam" id="PF01302">
    <property type="entry name" value="CAP_GLY"/>
    <property type="match status" value="1"/>
</dbReference>
<dbReference type="GO" id="GO:0051286">
    <property type="term" value="C:cell tip"/>
    <property type="evidence" value="ECO:0007669"/>
    <property type="project" value="TreeGrafter"/>
</dbReference>
<feature type="compositionally biased region" description="Low complexity" evidence="9">
    <location>
        <begin position="111"/>
        <end position="125"/>
    </location>
</feature>
<protein>
    <submittedName>
        <fullName evidence="11">1450_t:CDS:1</fullName>
    </submittedName>
</protein>
<feature type="coiled-coil region" evidence="8">
    <location>
        <begin position="962"/>
        <end position="1072"/>
    </location>
</feature>
<feature type="domain" description="CAP-Gly" evidence="10">
    <location>
        <begin position="25"/>
        <end position="67"/>
    </location>
</feature>
<feature type="compositionally biased region" description="Polar residues" evidence="9">
    <location>
        <begin position="126"/>
        <end position="144"/>
    </location>
</feature>
<evidence type="ECO:0000259" key="10">
    <source>
        <dbReference type="PROSITE" id="PS50245"/>
    </source>
</evidence>
<comment type="similarity">
    <text evidence="2">Belongs to the dynactin 150 kDa subunit family.</text>
</comment>
<name>A0A9N9BMD5_9GLOM</name>
<evidence type="ECO:0000256" key="7">
    <source>
        <dbReference type="ARBA" id="ARBA00023212"/>
    </source>
</evidence>
<evidence type="ECO:0000313" key="12">
    <source>
        <dbReference type="Proteomes" id="UP000789739"/>
    </source>
</evidence>
<dbReference type="GO" id="GO:0005816">
    <property type="term" value="C:spindle pole body"/>
    <property type="evidence" value="ECO:0007669"/>
    <property type="project" value="TreeGrafter"/>
</dbReference>
<dbReference type="SUPFAM" id="SSF74924">
    <property type="entry name" value="Cap-Gly domain"/>
    <property type="match status" value="1"/>
</dbReference>
<dbReference type="PROSITE" id="PS00845">
    <property type="entry name" value="CAP_GLY_1"/>
    <property type="match status" value="1"/>
</dbReference>
<organism evidence="11 12">
    <name type="scientific">Paraglomus brasilianum</name>
    <dbReference type="NCBI Taxonomy" id="144538"/>
    <lineage>
        <taxon>Eukaryota</taxon>
        <taxon>Fungi</taxon>
        <taxon>Fungi incertae sedis</taxon>
        <taxon>Mucoromycota</taxon>
        <taxon>Glomeromycotina</taxon>
        <taxon>Glomeromycetes</taxon>
        <taxon>Paraglomerales</taxon>
        <taxon>Paraglomeraceae</taxon>
        <taxon>Paraglomus</taxon>
    </lineage>
</organism>
<evidence type="ECO:0000256" key="8">
    <source>
        <dbReference type="SAM" id="Coils"/>
    </source>
</evidence>